<comment type="cofactor">
    <cofactor evidence="1">
        <name>Zn(2+)</name>
        <dbReference type="ChEBI" id="CHEBI:29105"/>
    </cofactor>
</comment>
<evidence type="ECO:0000256" key="1">
    <source>
        <dbReference type="ARBA" id="ARBA00001947"/>
    </source>
</evidence>
<sequence length="368" mass="39859">MVNRQRLIDNFINMVKVDSPSGNELEMATWLINYLKERNIEVKMDSAGDKIGGNCGNIVAYIKGESSENPICFAAHMDQVMPCNGVKPIIDGNIIKTDGTTTLGADDKGGIAVILEALECVLENKAPHRDIYLLFTVAEEIGLKGAKNLDTDILPCKDVIIFDAGGATGSITYKGPTQETIEVTFHGKKAHAGVEPEKGINAIVAASHAISNMRIGRLDEVTTTNIGRIEGGGATNVVTDKVTFTAEVRSHSTEKLEAEVAHMKKCCEDAANKMGATYEFKHENAYPRFELDKEGFVFKLSEEALRKAGVEPIPQITGGGSDANIIAGFGYRCAVLSLGMYEVHTVNEYANIDDMYNASTAVYHMMSI</sequence>
<dbReference type="InterPro" id="IPR002933">
    <property type="entry name" value="Peptidase_M20"/>
</dbReference>
<dbReference type="AlphaFoldDB" id="A0A0B3WQP3"/>
<dbReference type="Proteomes" id="UP000031189">
    <property type="component" value="Unassembled WGS sequence"/>
</dbReference>
<proteinExistence type="inferred from homology"/>
<dbReference type="NCBIfam" id="TIGR01883">
    <property type="entry name" value="PepT-like"/>
    <property type="match status" value="1"/>
</dbReference>
<dbReference type="RefSeq" id="WP_039680093.1">
    <property type="nucleotide sequence ID" value="NZ_JWHR01000105.1"/>
</dbReference>
<evidence type="ECO:0000313" key="9">
    <source>
        <dbReference type="EMBL" id="KHS56825.1"/>
    </source>
</evidence>
<dbReference type="Gene3D" id="3.40.630.10">
    <property type="entry name" value="Zn peptidases"/>
    <property type="match status" value="1"/>
</dbReference>
<dbReference type="Gene3D" id="3.30.70.360">
    <property type="match status" value="1"/>
</dbReference>
<dbReference type="InterPro" id="IPR011650">
    <property type="entry name" value="Peptidase_M20_dimer"/>
</dbReference>
<dbReference type="InterPro" id="IPR010162">
    <property type="entry name" value="PepT-like"/>
</dbReference>
<evidence type="ECO:0000256" key="5">
    <source>
        <dbReference type="PIRNR" id="PIRNR001123"/>
    </source>
</evidence>
<evidence type="ECO:0000256" key="4">
    <source>
        <dbReference type="ARBA" id="ARBA00022833"/>
    </source>
</evidence>
<dbReference type="Pfam" id="PF01546">
    <property type="entry name" value="Peptidase_M20"/>
    <property type="match status" value="1"/>
</dbReference>
<dbReference type="EMBL" id="JWHR01000105">
    <property type="protein sequence ID" value="KHS56825.1"/>
    <property type="molecule type" value="Genomic_DNA"/>
</dbReference>
<evidence type="ECO:0000256" key="6">
    <source>
        <dbReference type="PIRSR" id="PIRSR001123-1"/>
    </source>
</evidence>
<dbReference type="SUPFAM" id="SSF55031">
    <property type="entry name" value="Bacterial exopeptidase dimerisation domain"/>
    <property type="match status" value="1"/>
</dbReference>
<dbReference type="InterPro" id="IPR008007">
    <property type="entry name" value="Peptidase_M42"/>
</dbReference>
<keyword evidence="10" id="KW-1185">Reference proteome</keyword>
<evidence type="ECO:0000256" key="2">
    <source>
        <dbReference type="ARBA" id="ARBA00022723"/>
    </source>
</evidence>
<reference evidence="9 10" key="1">
    <citation type="submission" date="2014-12" db="EMBL/GenBank/DDBJ databases">
        <title>Draft genome sequence of Terrisporobacter sp. 08-306576, isolated from the blood culture of a bacteremia patient.</title>
        <authorList>
            <person name="Lund L.C."/>
            <person name="Sydenham T.V."/>
            <person name="Hogh S.V."/>
            <person name="Skov M.N."/>
            <person name="Kemp M."/>
            <person name="Justesen U.S."/>
        </authorList>
    </citation>
    <scope>NUCLEOTIDE SEQUENCE [LARGE SCALE GENOMIC DNA]</scope>
    <source>
        <strain evidence="9 10">08-306576</strain>
    </source>
</reference>
<accession>A0A0B3WQP3</accession>
<dbReference type="InterPro" id="IPR036264">
    <property type="entry name" value="Bact_exopeptidase_dim_dom"/>
</dbReference>
<dbReference type="STRING" id="1577792.QX51_11675"/>
<dbReference type="PIRSF" id="PIRSF001123">
    <property type="entry name" value="PepA_GA"/>
    <property type="match status" value="1"/>
</dbReference>
<dbReference type="SUPFAM" id="SSF53187">
    <property type="entry name" value="Zn-dependent exopeptidases"/>
    <property type="match status" value="1"/>
</dbReference>
<comment type="similarity">
    <text evidence="5">Belongs to the peptidase M42 family.</text>
</comment>
<feature type="binding site" evidence="7">
    <location>
        <position position="106"/>
    </location>
    <ligand>
        <name>Zn(2+)</name>
        <dbReference type="ChEBI" id="CHEBI:29105"/>
        <label>2</label>
    </ligand>
</feature>
<protein>
    <submittedName>
        <fullName evidence="9">Peptidase M20</fullName>
    </submittedName>
</protein>
<name>A0A0B3WQP3_9FIRM</name>
<gene>
    <name evidence="9" type="ORF">QX51_11675</name>
</gene>
<feature type="binding site" evidence="7">
    <location>
        <position position="106"/>
    </location>
    <ligand>
        <name>Zn(2+)</name>
        <dbReference type="ChEBI" id="CHEBI:29105"/>
        <label>1</label>
    </ligand>
</feature>
<dbReference type="PANTHER" id="PTHR42994">
    <property type="entry name" value="PEPTIDASE T"/>
    <property type="match status" value="1"/>
</dbReference>
<feature type="domain" description="Peptidase M20 dimerisation" evidence="8">
    <location>
        <begin position="181"/>
        <end position="272"/>
    </location>
</feature>
<feature type="binding site" evidence="7">
    <location>
        <position position="140"/>
    </location>
    <ligand>
        <name>Zn(2+)</name>
        <dbReference type="ChEBI" id="CHEBI:29105"/>
        <label>2</label>
    </ligand>
</feature>
<dbReference type="OrthoDB" id="9773892at2"/>
<evidence type="ECO:0000259" key="8">
    <source>
        <dbReference type="Pfam" id="PF07687"/>
    </source>
</evidence>
<comment type="cofactor">
    <cofactor evidence="7">
        <name>a divalent metal cation</name>
        <dbReference type="ChEBI" id="CHEBI:60240"/>
    </cofactor>
    <text evidence="7">Binds 2 divalent metal cations per subunit.</text>
</comment>
<dbReference type="GO" id="GO:0046872">
    <property type="term" value="F:metal ion binding"/>
    <property type="evidence" value="ECO:0007669"/>
    <property type="project" value="UniProtKB-UniRule"/>
</dbReference>
<feature type="binding site" evidence="7">
    <location>
        <position position="163"/>
    </location>
    <ligand>
        <name>Zn(2+)</name>
        <dbReference type="ChEBI" id="CHEBI:29105"/>
        <label>1</label>
    </ligand>
</feature>
<keyword evidence="2 7" id="KW-0479">Metal-binding</keyword>
<evidence type="ECO:0000313" key="10">
    <source>
        <dbReference type="Proteomes" id="UP000031189"/>
    </source>
</evidence>
<keyword evidence="4" id="KW-0862">Zinc</keyword>
<organism evidence="9 10">
    <name type="scientific">Terrisporobacter othiniensis</name>
    <dbReference type="NCBI Taxonomy" id="1577792"/>
    <lineage>
        <taxon>Bacteria</taxon>
        <taxon>Bacillati</taxon>
        <taxon>Bacillota</taxon>
        <taxon>Clostridia</taxon>
        <taxon>Peptostreptococcales</taxon>
        <taxon>Peptostreptococcaceae</taxon>
        <taxon>Terrisporobacter</taxon>
    </lineage>
</organism>
<keyword evidence="3" id="KW-0378">Hydrolase</keyword>
<evidence type="ECO:0000256" key="3">
    <source>
        <dbReference type="ARBA" id="ARBA00022801"/>
    </source>
</evidence>
<evidence type="ECO:0000256" key="7">
    <source>
        <dbReference type="PIRSR" id="PIRSR001123-2"/>
    </source>
</evidence>
<dbReference type="PANTHER" id="PTHR42994:SF2">
    <property type="entry name" value="PEPTIDASE"/>
    <property type="match status" value="1"/>
</dbReference>
<feature type="active site" description="Proton acceptor" evidence="6">
    <location>
        <position position="139"/>
    </location>
</feature>
<dbReference type="GO" id="GO:0004177">
    <property type="term" value="F:aminopeptidase activity"/>
    <property type="evidence" value="ECO:0007669"/>
    <property type="project" value="UniProtKB-UniRule"/>
</dbReference>
<dbReference type="Pfam" id="PF07687">
    <property type="entry name" value="M20_dimer"/>
    <property type="match status" value="1"/>
</dbReference>
<comment type="caution">
    <text evidence="9">The sequence shown here is derived from an EMBL/GenBank/DDBJ whole genome shotgun (WGS) entry which is preliminary data.</text>
</comment>